<dbReference type="PANTHER" id="PTHR43357:SF4">
    <property type="entry name" value="INNER MEMBRANE ABC TRANSPORTER PERMEASE PROTEIN YDCV"/>
    <property type="match status" value="1"/>
</dbReference>
<reference evidence="10" key="1">
    <citation type="submission" date="2020-05" db="EMBL/GenBank/DDBJ databases">
        <authorList>
            <person name="Chiriac C."/>
            <person name="Salcher M."/>
            <person name="Ghai R."/>
            <person name="Kavagutti S V."/>
        </authorList>
    </citation>
    <scope>NUCLEOTIDE SEQUENCE</scope>
</reference>
<dbReference type="GO" id="GO:0055085">
    <property type="term" value="P:transmembrane transport"/>
    <property type="evidence" value="ECO:0007669"/>
    <property type="project" value="InterPro"/>
</dbReference>
<keyword evidence="4" id="KW-0997">Cell inner membrane</keyword>
<dbReference type="InterPro" id="IPR035906">
    <property type="entry name" value="MetI-like_sf"/>
</dbReference>
<gene>
    <name evidence="10" type="ORF">UFOPK2373_00851</name>
</gene>
<evidence type="ECO:0000256" key="7">
    <source>
        <dbReference type="ARBA" id="ARBA00023136"/>
    </source>
</evidence>
<keyword evidence="3" id="KW-1003">Cell membrane</keyword>
<keyword evidence="6 8" id="KW-1133">Transmembrane helix</keyword>
<feature type="transmembrane region" description="Helical" evidence="8">
    <location>
        <begin position="85"/>
        <end position="106"/>
    </location>
</feature>
<evidence type="ECO:0000256" key="6">
    <source>
        <dbReference type="ARBA" id="ARBA00022989"/>
    </source>
</evidence>
<dbReference type="PROSITE" id="PS50928">
    <property type="entry name" value="ABC_TM1"/>
    <property type="match status" value="1"/>
</dbReference>
<evidence type="ECO:0000256" key="2">
    <source>
        <dbReference type="ARBA" id="ARBA00022448"/>
    </source>
</evidence>
<organism evidence="10">
    <name type="scientific">freshwater metagenome</name>
    <dbReference type="NCBI Taxonomy" id="449393"/>
    <lineage>
        <taxon>unclassified sequences</taxon>
        <taxon>metagenomes</taxon>
        <taxon>ecological metagenomes</taxon>
    </lineage>
</organism>
<dbReference type="AlphaFoldDB" id="A0A6J6P1C5"/>
<dbReference type="PANTHER" id="PTHR43357">
    <property type="entry name" value="INNER MEMBRANE ABC TRANSPORTER PERMEASE PROTEIN YDCV"/>
    <property type="match status" value="1"/>
</dbReference>
<dbReference type="CDD" id="cd06261">
    <property type="entry name" value="TM_PBP2"/>
    <property type="match status" value="1"/>
</dbReference>
<dbReference type="SUPFAM" id="SSF161098">
    <property type="entry name" value="MetI-like"/>
    <property type="match status" value="1"/>
</dbReference>
<proteinExistence type="predicted"/>
<feature type="transmembrane region" description="Helical" evidence="8">
    <location>
        <begin position="33"/>
        <end position="51"/>
    </location>
</feature>
<evidence type="ECO:0000256" key="5">
    <source>
        <dbReference type="ARBA" id="ARBA00022692"/>
    </source>
</evidence>
<keyword evidence="2" id="KW-0813">Transport</keyword>
<feature type="transmembrane region" description="Helical" evidence="8">
    <location>
        <begin position="126"/>
        <end position="148"/>
    </location>
</feature>
<dbReference type="GO" id="GO:0005886">
    <property type="term" value="C:plasma membrane"/>
    <property type="evidence" value="ECO:0007669"/>
    <property type="project" value="UniProtKB-SubCell"/>
</dbReference>
<evidence type="ECO:0000256" key="3">
    <source>
        <dbReference type="ARBA" id="ARBA00022475"/>
    </source>
</evidence>
<protein>
    <submittedName>
        <fullName evidence="10">Unannotated protein</fullName>
    </submittedName>
</protein>
<evidence type="ECO:0000259" key="9">
    <source>
        <dbReference type="PROSITE" id="PS50928"/>
    </source>
</evidence>
<keyword evidence="5 8" id="KW-0812">Transmembrane</keyword>
<comment type="subcellular location">
    <subcellularLocation>
        <location evidence="1">Cell inner membrane</location>
        <topology evidence="1">Multi-pass membrane protein</topology>
    </subcellularLocation>
</comment>
<evidence type="ECO:0000256" key="4">
    <source>
        <dbReference type="ARBA" id="ARBA00022519"/>
    </source>
</evidence>
<keyword evidence="7 8" id="KW-0472">Membrane</keyword>
<sequence length="161" mass="17553">MSSVVIGLGYLITLTGNIAWLRSAWYFVPLVQAILAIPMVVRVLYPALLAIDHATREQAMTDGARKRQIFFYVDLALVKPVLKTAIAFSALVSLGEFGAASLLAYGDQSTVPMLMYQLISRPGNQNYGMALAVATILTIITTLVVLFVSKETSSRMKPVKN</sequence>
<dbReference type="Pfam" id="PF00528">
    <property type="entry name" value="BPD_transp_1"/>
    <property type="match status" value="1"/>
</dbReference>
<dbReference type="EMBL" id="CAEZXL010000156">
    <property type="protein sequence ID" value="CAB4692092.1"/>
    <property type="molecule type" value="Genomic_DNA"/>
</dbReference>
<evidence type="ECO:0000313" key="10">
    <source>
        <dbReference type="EMBL" id="CAB4692092.1"/>
    </source>
</evidence>
<feature type="domain" description="ABC transmembrane type-1" evidence="9">
    <location>
        <begin position="1"/>
        <end position="148"/>
    </location>
</feature>
<evidence type="ECO:0000256" key="1">
    <source>
        <dbReference type="ARBA" id="ARBA00004429"/>
    </source>
</evidence>
<dbReference type="InterPro" id="IPR000515">
    <property type="entry name" value="MetI-like"/>
</dbReference>
<dbReference type="Gene3D" id="1.10.3720.10">
    <property type="entry name" value="MetI-like"/>
    <property type="match status" value="1"/>
</dbReference>
<name>A0A6J6P1C5_9ZZZZ</name>
<evidence type="ECO:0000256" key="8">
    <source>
        <dbReference type="SAM" id="Phobius"/>
    </source>
</evidence>
<accession>A0A6J6P1C5</accession>